<comment type="caution">
    <text evidence="1">The sequence shown here is derived from an EMBL/GenBank/DDBJ whole genome shotgun (WGS) entry which is preliminary data.</text>
</comment>
<proteinExistence type="predicted"/>
<evidence type="ECO:0000313" key="1">
    <source>
        <dbReference type="EMBL" id="CAF4944318.1"/>
    </source>
</evidence>
<evidence type="ECO:0000313" key="2">
    <source>
        <dbReference type="Proteomes" id="UP000663880"/>
    </source>
</evidence>
<gene>
    <name evidence="1" type="ORF">PMACD_LOCUS15028</name>
</gene>
<accession>A0A821XMD2</accession>
<dbReference type="OrthoDB" id="8052806at2759"/>
<dbReference type="Proteomes" id="UP000663880">
    <property type="component" value="Unassembled WGS sequence"/>
</dbReference>
<organism evidence="1 2">
    <name type="scientific">Pieris macdunnoughi</name>
    <dbReference type="NCBI Taxonomy" id="345717"/>
    <lineage>
        <taxon>Eukaryota</taxon>
        <taxon>Metazoa</taxon>
        <taxon>Ecdysozoa</taxon>
        <taxon>Arthropoda</taxon>
        <taxon>Hexapoda</taxon>
        <taxon>Insecta</taxon>
        <taxon>Pterygota</taxon>
        <taxon>Neoptera</taxon>
        <taxon>Endopterygota</taxon>
        <taxon>Lepidoptera</taxon>
        <taxon>Glossata</taxon>
        <taxon>Ditrysia</taxon>
        <taxon>Papilionoidea</taxon>
        <taxon>Pieridae</taxon>
        <taxon>Pierinae</taxon>
        <taxon>Pieris</taxon>
    </lineage>
</organism>
<dbReference type="EMBL" id="CAJOBZ010000068">
    <property type="protein sequence ID" value="CAF4944318.1"/>
    <property type="molecule type" value="Genomic_DNA"/>
</dbReference>
<sequence>MMALKQLAIDERPRFPRAPEITEEAFYTDDLICRPFYRRRMQHGNGVTGSVAGITLRKWASNEPNILKKLTFKGDLISKTLGVYWNPKEECFMFQIETFNRHLTSRIRRPKERLCKIYRGYLIH</sequence>
<name>A0A821XMD2_9NEOP</name>
<protein>
    <submittedName>
        <fullName evidence="1">Uncharacterized protein</fullName>
    </submittedName>
</protein>
<dbReference type="AlphaFoldDB" id="A0A821XMD2"/>
<reference evidence="1" key="1">
    <citation type="submission" date="2021-02" db="EMBL/GenBank/DDBJ databases">
        <authorList>
            <person name="Steward A R."/>
        </authorList>
    </citation>
    <scope>NUCLEOTIDE SEQUENCE</scope>
</reference>
<keyword evidence="2" id="KW-1185">Reference proteome</keyword>